<keyword evidence="28" id="KW-0968">Cytoplasmic vesicle</keyword>
<evidence type="ECO:0000256" key="3">
    <source>
        <dbReference type="ARBA" id="ARBA00004294"/>
    </source>
</evidence>
<evidence type="ECO:0000256" key="17">
    <source>
        <dbReference type="ARBA" id="ARBA00022824"/>
    </source>
</evidence>
<dbReference type="EMBL" id="JASSZA010000022">
    <property type="protein sequence ID" value="KAK2084773.1"/>
    <property type="molecule type" value="Genomic_DNA"/>
</dbReference>
<keyword evidence="13" id="KW-0479">Metal-binding</keyword>
<comment type="subcellular location">
    <subcellularLocation>
        <location evidence="1">Cell projection</location>
        <location evidence="1">Cilium</location>
    </subcellularLocation>
    <subcellularLocation>
        <location evidence="6">Cytoplasmic vesicle</location>
    </subcellularLocation>
    <subcellularLocation>
        <location evidence="8">Golgi apparatus</location>
    </subcellularLocation>
    <subcellularLocation>
        <location evidence="2">Mitochondrion inner membrane</location>
    </subcellularLocation>
    <subcellularLocation>
        <location evidence="9">Mitochondrion intermembrane space</location>
    </subcellularLocation>
    <subcellularLocation>
        <location evidence="3">Mitochondrion outer membrane</location>
    </subcellularLocation>
    <subcellularLocation>
        <location evidence="4">Rough endoplasmic reticulum</location>
    </subcellularLocation>
    <subcellularLocation>
        <location evidence="7">Secreted</location>
        <location evidence="7">Extracellular exosome</location>
    </subcellularLocation>
    <subcellularLocation>
        <location evidence="5">Secreted</location>
        <location evidence="5">Extracellular space</location>
        <location evidence="5">Extracellular matrix</location>
    </subcellularLocation>
</comment>
<evidence type="ECO:0000256" key="9">
    <source>
        <dbReference type="ARBA" id="ARBA00004569"/>
    </source>
</evidence>
<evidence type="ECO:0000256" key="21">
    <source>
        <dbReference type="ARBA" id="ARBA00023069"/>
    </source>
</evidence>
<evidence type="ECO:0000256" key="18">
    <source>
        <dbReference type="ARBA" id="ARBA00022837"/>
    </source>
</evidence>
<keyword evidence="35" id="KW-1185">Reference proteome</keyword>
<dbReference type="PANTHER" id="PTHR23192">
    <property type="entry name" value="OLFACTOMEDIN-RELATED"/>
    <property type="match status" value="1"/>
</dbReference>
<evidence type="ECO:0000256" key="31">
    <source>
        <dbReference type="SAM" id="MobiDB-lite"/>
    </source>
</evidence>
<dbReference type="InterPro" id="IPR050605">
    <property type="entry name" value="Olfactomedin-like_domain"/>
</dbReference>
<evidence type="ECO:0000256" key="28">
    <source>
        <dbReference type="ARBA" id="ARBA00023329"/>
    </source>
</evidence>
<feature type="signal peptide" evidence="32">
    <location>
        <begin position="1"/>
        <end position="18"/>
    </location>
</feature>
<keyword evidence="25" id="KW-1015">Disulfide bond</keyword>
<gene>
    <name evidence="34" type="ORF">P7K49_037806</name>
</gene>
<evidence type="ECO:0000256" key="19">
    <source>
        <dbReference type="ARBA" id="ARBA00023034"/>
    </source>
</evidence>
<evidence type="ECO:0000256" key="14">
    <source>
        <dbReference type="ARBA" id="ARBA00022729"/>
    </source>
</evidence>
<evidence type="ECO:0000256" key="20">
    <source>
        <dbReference type="ARBA" id="ARBA00023054"/>
    </source>
</evidence>
<organism evidence="34 35">
    <name type="scientific">Saguinus oedipus</name>
    <name type="common">Cotton-top tamarin</name>
    <name type="synonym">Oedipomidas oedipus</name>
    <dbReference type="NCBI Taxonomy" id="9490"/>
    <lineage>
        <taxon>Eukaryota</taxon>
        <taxon>Metazoa</taxon>
        <taxon>Chordata</taxon>
        <taxon>Craniata</taxon>
        <taxon>Vertebrata</taxon>
        <taxon>Euteleostomi</taxon>
        <taxon>Mammalia</taxon>
        <taxon>Eutheria</taxon>
        <taxon>Euarchontoglires</taxon>
        <taxon>Primates</taxon>
        <taxon>Haplorrhini</taxon>
        <taxon>Platyrrhini</taxon>
        <taxon>Cebidae</taxon>
        <taxon>Callitrichinae</taxon>
        <taxon>Saguinus</taxon>
    </lineage>
</organism>
<evidence type="ECO:0000256" key="1">
    <source>
        <dbReference type="ARBA" id="ARBA00004138"/>
    </source>
</evidence>
<evidence type="ECO:0000256" key="13">
    <source>
        <dbReference type="ARBA" id="ARBA00022723"/>
    </source>
</evidence>
<keyword evidence="19" id="KW-0333">Golgi apparatus</keyword>
<feature type="region of interest" description="Disordered" evidence="31">
    <location>
        <begin position="154"/>
        <end position="201"/>
    </location>
</feature>
<evidence type="ECO:0000256" key="12">
    <source>
        <dbReference type="ARBA" id="ARBA00022530"/>
    </source>
</evidence>
<keyword evidence="24" id="KW-0564">Palmitate</keyword>
<keyword evidence="14 32" id="KW-0732">Signal</keyword>
<keyword evidence="21" id="KW-0969">Cilium</keyword>
<name>A0ABQ9TK09_SAGOE</name>
<keyword evidence="11" id="KW-0964">Secreted</keyword>
<comment type="caution">
    <text evidence="30">Lacks conserved residue(s) required for the propagation of feature annotation.</text>
</comment>
<keyword evidence="16" id="KW-0999">Mitochondrion inner membrane</keyword>
<dbReference type="PANTHER" id="PTHR23192:SF33">
    <property type="entry name" value="MYOCILIN"/>
    <property type="match status" value="1"/>
</dbReference>
<evidence type="ECO:0000259" key="33">
    <source>
        <dbReference type="PROSITE" id="PS51132"/>
    </source>
</evidence>
<keyword evidence="15" id="KW-1000">Mitochondrion outer membrane</keyword>
<keyword evidence="17" id="KW-0256">Endoplasmic reticulum</keyword>
<evidence type="ECO:0000256" key="22">
    <source>
        <dbReference type="ARBA" id="ARBA00023128"/>
    </source>
</evidence>
<evidence type="ECO:0000256" key="16">
    <source>
        <dbReference type="ARBA" id="ARBA00022792"/>
    </source>
</evidence>
<feature type="domain" description="Olfactomedin-like" evidence="33">
    <location>
        <begin position="466"/>
        <end position="725"/>
    </location>
</feature>
<evidence type="ECO:0000313" key="35">
    <source>
        <dbReference type="Proteomes" id="UP001266305"/>
    </source>
</evidence>
<evidence type="ECO:0000256" key="2">
    <source>
        <dbReference type="ARBA" id="ARBA00004273"/>
    </source>
</evidence>
<evidence type="ECO:0000256" key="27">
    <source>
        <dbReference type="ARBA" id="ARBA00023288"/>
    </source>
</evidence>
<sequence length="726" mass="80706">MPAVQLLLLACLVWDVGARTAQLRKANDWNGRCQYTFSVASPNESSCPEQGQAMSVIHNLQRDSSTQRLDLEATKARLSSLESLIHQLSLDQAARPQETQDRLQRELSTLKQERDQLETQTRELETAYSNLLQDKSVLEEEKKRLRQENENLARRLESSSQEVARLRRSQCPQTRDTARDVPLGSREGSSVHPGSCLPEVGKANPMRSGSCKAQAEGLLAQSRKGCDGTWQGTWYQPVTFAASSLPTESAVIQEKVQMEGKQLNSRNLLNVLILKNCPSKSLPHRVSLCTLQEAGEARQQRAAPDSLSVCFGPKREVTAVDEAAAERRLQMVLPPCVQEGGHSLLPLPGSTEEQGTSGTLSLCPMGSTQSLPETEGYPRDGGPRALHLRRLLNNCSHTQAGVERRERQLGSVWAAAAAAELAQFSTWNLDTLAFQELKSELTEVPASRILKESPSGHLRSREGANGCGELVWVGEPLTLRTAEAITGKYGVWMRDPKPTYPYTQETTWRIDTVGTDVRQVFEYDLISQFMQGYPSKVHVLPRPLESTGAVVYAGSLYFQGAESRTIIRYELNTETVKAEKEIPGAGYHGQFPYSWGGYTDIDMAVDESGLWVIYSTDEAKGAIVLSKLNPENLELEQTWETNIRKQSVANAFIICGTLYTVSSYSSADATINFAYDTGTGISKTLTIPFKNRYKYSSMIDYNPLEKKLFAWDNLNMVTYDIRLSKM</sequence>
<keyword evidence="20" id="KW-0175">Coiled coil</keyword>
<keyword evidence="22" id="KW-0496">Mitochondrion</keyword>
<evidence type="ECO:0000256" key="4">
    <source>
        <dbReference type="ARBA" id="ARBA00004427"/>
    </source>
</evidence>
<feature type="chain" id="PRO_5047209742" description="Myocilin" evidence="32">
    <location>
        <begin position="19"/>
        <end position="726"/>
    </location>
</feature>
<keyword evidence="27" id="KW-0449">Lipoprotein</keyword>
<evidence type="ECO:0000256" key="15">
    <source>
        <dbReference type="ARBA" id="ARBA00022787"/>
    </source>
</evidence>
<evidence type="ECO:0000256" key="30">
    <source>
        <dbReference type="PROSITE-ProRule" id="PRU00446"/>
    </source>
</evidence>
<reference evidence="34 35" key="1">
    <citation type="submission" date="2023-05" db="EMBL/GenBank/DDBJ databases">
        <title>B98-5 Cell Line De Novo Hybrid Assembly: An Optical Mapping Approach.</title>
        <authorList>
            <person name="Kananen K."/>
            <person name="Auerbach J.A."/>
            <person name="Kautto E."/>
            <person name="Blachly J.S."/>
        </authorList>
    </citation>
    <scope>NUCLEOTIDE SEQUENCE [LARGE SCALE GENOMIC DNA]</scope>
    <source>
        <strain evidence="34">B95-8</strain>
        <tissue evidence="34">Cell line</tissue>
    </source>
</reference>
<evidence type="ECO:0000256" key="32">
    <source>
        <dbReference type="SAM" id="SignalP"/>
    </source>
</evidence>
<evidence type="ECO:0000256" key="10">
    <source>
        <dbReference type="ARBA" id="ARBA00017216"/>
    </source>
</evidence>
<proteinExistence type="predicted"/>
<dbReference type="PROSITE" id="PS51132">
    <property type="entry name" value="OLF"/>
    <property type="match status" value="1"/>
</dbReference>
<keyword evidence="18" id="KW-0106">Calcium</keyword>
<evidence type="ECO:0000256" key="11">
    <source>
        <dbReference type="ARBA" id="ARBA00022525"/>
    </source>
</evidence>
<comment type="caution">
    <text evidence="34">The sequence shown here is derived from an EMBL/GenBank/DDBJ whole genome shotgun (WGS) entry which is preliminary data.</text>
</comment>
<dbReference type="Pfam" id="PF02191">
    <property type="entry name" value="OLF"/>
    <property type="match status" value="1"/>
</dbReference>
<evidence type="ECO:0000256" key="6">
    <source>
        <dbReference type="ARBA" id="ARBA00004541"/>
    </source>
</evidence>
<evidence type="ECO:0000256" key="7">
    <source>
        <dbReference type="ARBA" id="ARBA00004550"/>
    </source>
</evidence>
<evidence type="ECO:0000256" key="25">
    <source>
        <dbReference type="ARBA" id="ARBA00023157"/>
    </source>
</evidence>
<evidence type="ECO:0000256" key="5">
    <source>
        <dbReference type="ARBA" id="ARBA00004498"/>
    </source>
</evidence>
<evidence type="ECO:0000313" key="34">
    <source>
        <dbReference type="EMBL" id="KAK2084773.1"/>
    </source>
</evidence>
<dbReference type="SMART" id="SM00284">
    <property type="entry name" value="OLF"/>
    <property type="match status" value="1"/>
</dbReference>
<evidence type="ECO:0000256" key="29">
    <source>
        <dbReference type="ARBA" id="ARBA00033004"/>
    </source>
</evidence>
<evidence type="ECO:0000256" key="24">
    <source>
        <dbReference type="ARBA" id="ARBA00023139"/>
    </source>
</evidence>
<evidence type="ECO:0000256" key="8">
    <source>
        <dbReference type="ARBA" id="ARBA00004555"/>
    </source>
</evidence>
<keyword evidence="23" id="KW-0472">Membrane</keyword>
<dbReference type="Proteomes" id="UP001266305">
    <property type="component" value="Unassembled WGS sequence"/>
</dbReference>
<keyword evidence="12" id="KW-0272">Extracellular matrix</keyword>
<evidence type="ECO:0000256" key="23">
    <source>
        <dbReference type="ARBA" id="ARBA00023136"/>
    </source>
</evidence>
<dbReference type="InterPro" id="IPR003112">
    <property type="entry name" value="Olfac-like_dom"/>
</dbReference>
<accession>A0ABQ9TK09</accession>
<protein>
    <recommendedName>
        <fullName evidence="10">Myocilin</fullName>
    </recommendedName>
    <alternativeName>
        <fullName evidence="29">Trabecular meshwork-induced glucocorticoid response protein</fullName>
    </alternativeName>
</protein>
<keyword evidence="26" id="KW-0966">Cell projection</keyword>
<evidence type="ECO:0000256" key="26">
    <source>
        <dbReference type="ARBA" id="ARBA00023273"/>
    </source>
</evidence>